<reference evidence="1 2" key="1">
    <citation type="journal article" date="2016" name="Nat. Commun.">
        <title>Thousands of microbial genomes shed light on interconnected biogeochemical processes in an aquifer system.</title>
        <authorList>
            <person name="Anantharaman K."/>
            <person name="Brown C.T."/>
            <person name="Hug L.A."/>
            <person name="Sharon I."/>
            <person name="Castelle C.J."/>
            <person name="Probst A.J."/>
            <person name="Thomas B.C."/>
            <person name="Singh A."/>
            <person name="Wilkins M.J."/>
            <person name="Karaoz U."/>
            <person name="Brodie E.L."/>
            <person name="Williams K.H."/>
            <person name="Hubbard S.S."/>
            <person name="Banfield J.F."/>
        </authorList>
    </citation>
    <scope>NUCLEOTIDE SEQUENCE [LARGE SCALE GENOMIC DNA]</scope>
</reference>
<dbReference type="EMBL" id="MHNK01000023">
    <property type="protein sequence ID" value="OGZ42611.1"/>
    <property type="molecule type" value="Genomic_DNA"/>
</dbReference>
<dbReference type="AlphaFoldDB" id="A0A1G2FYF8"/>
<sequence>MSNLNTKALVIVAIVLVVLVGLIMAISPSTPQAEITSFQECADAGYPIMESFPEQCRTPDGRTFVNEEQPIPDDDSDGAAGGTFPTGGCAVAGCSGQLCVPSGEADDVFTTCEFKPEYACYRGAKCERQADDRCGWTLTVELRACLQNPPAIDVSVQ</sequence>
<protein>
    <recommendedName>
        <fullName evidence="3">Kazal-like domain-containing protein</fullName>
    </recommendedName>
</protein>
<dbReference type="Proteomes" id="UP000177480">
    <property type="component" value="Unassembled WGS sequence"/>
</dbReference>
<evidence type="ECO:0000313" key="2">
    <source>
        <dbReference type="Proteomes" id="UP000177480"/>
    </source>
</evidence>
<name>A0A1G2FYF8_9BACT</name>
<gene>
    <name evidence="1" type="ORF">A2719_01955</name>
</gene>
<dbReference type="STRING" id="1802114.A2719_01955"/>
<comment type="caution">
    <text evidence="1">The sequence shown here is derived from an EMBL/GenBank/DDBJ whole genome shotgun (WGS) entry which is preliminary data.</text>
</comment>
<evidence type="ECO:0000313" key="1">
    <source>
        <dbReference type="EMBL" id="OGZ42611.1"/>
    </source>
</evidence>
<proteinExistence type="predicted"/>
<accession>A0A1G2FYF8</accession>
<evidence type="ECO:0008006" key="3">
    <source>
        <dbReference type="Google" id="ProtNLM"/>
    </source>
</evidence>
<organism evidence="1 2">
    <name type="scientific">Candidatus Ryanbacteria bacterium RIFCSPHIGHO2_01_FULL_45_22</name>
    <dbReference type="NCBI Taxonomy" id="1802114"/>
    <lineage>
        <taxon>Bacteria</taxon>
        <taxon>Candidatus Ryaniibacteriota</taxon>
    </lineage>
</organism>